<dbReference type="InterPro" id="IPR000742">
    <property type="entry name" value="EGF"/>
</dbReference>
<evidence type="ECO:0000313" key="6">
    <source>
        <dbReference type="EMBL" id="WAQ95289.1"/>
    </source>
</evidence>
<dbReference type="PROSITE" id="PS01186">
    <property type="entry name" value="EGF_2"/>
    <property type="match status" value="2"/>
</dbReference>
<evidence type="ECO:0000313" key="7">
    <source>
        <dbReference type="Proteomes" id="UP001164746"/>
    </source>
</evidence>
<proteinExistence type="predicted"/>
<dbReference type="SMART" id="SM00181">
    <property type="entry name" value="EGF"/>
    <property type="match status" value="3"/>
</dbReference>
<dbReference type="PROSITE" id="PS50026">
    <property type="entry name" value="EGF_3"/>
    <property type="match status" value="3"/>
</dbReference>
<evidence type="ECO:0000256" key="1">
    <source>
        <dbReference type="ARBA" id="ARBA00022536"/>
    </source>
</evidence>
<sequence>MYLAFKQKQTDSIESQIPCGPGLFYCSTSQSCEACPDDQYQGNYMQTACLSCNSGSYPNAAQTHCQADACFEECLFSDSFATTDCVDAAGGGLECTRTCSDGYVFGNGGTSKTFICSSPNTWDFDKADPTDRYCLPIQNSDDTIDVQVIYNYDFLNHNCFGIVFNKVIGELSTFENNIWASCNQNWDAKVVTVGLVQTAKFSATLKLTLLSSATTTEKNNCLDIIRNNSALFDFGNTNLTCGTVTAAIHVNSTSTGDIEVTCRQSYHFKVTSADLAVDFHAVQVCSTVLRHNLVRPALMTSTKETTCKQHAYYATVVHIQTQLKPIAKLHARQDIHQTMGFIHAHRALLTRTHQIQQHAHSVRTEGRQSECQLPHPCPKGQYSWSGYMNTACRPCPLHHYQATPGMTYCDPCPTSHTTLQTGTVDNTFCLLIEGCNSAYCNDRGTCNTAFGRKNCQCVVGYYGEQCEHILHICNGNPCTNGGSCVRGNWPMEYTCNCVTGFTGDNCEVDNIDNCNNSQCHETSRCVDKVNDYECICSSSGGLGGQ</sequence>
<dbReference type="Pfam" id="PF07699">
    <property type="entry name" value="Ephrin_rec_like"/>
    <property type="match status" value="1"/>
</dbReference>
<dbReference type="PROSITE" id="PS00022">
    <property type="entry name" value="EGF_1"/>
    <property type="match status" value="2"/>
</dbReference>
<dbReference type="PROSITE" id="PS00010">
    <property type="entry name" value="ASX_HYDROXYL"/>
    <property type="match status" value="1"/>
</dbReference>
<reference evidence="6" key="1">
    <citation type="submission" date="2022-11" db="EMBL/GenBank/DDBJ databases">
        <title>Centuries of genome instability and evolution in soft-shell clam transmissible cancer (bioRxiv).</title>
        <authorList>
            <person name="Hart S.F.M."/>
            <person name="Yonemitsu M.A."/>
            <person name="Giersch R.M."/>
            <person name="Beal B.F."/>
            <person name="Arriagada G."/>
            <person name="Davis B.W."/>
            <person name="Ostrander E.A."/>
            <person name="Goff S.P."/>
            <person name="Metzger M.J."/>
        </authorList>
    </citation>
    <scope>NUCLEOTIDE SEQUENCE</scope>
    <source>
        <strain evidence="6">MELC-2E11</strain>
        <tissue evidence="6">Siphon/mantle</tissue>
    </source>
</reference>
<name>A0ABY7DDB7_MYAAR</name>
<gene>
    <name evidence="6" type="ORF">MAR_027979</name>
</gene>
<dbReference type="SMART" id="SM01411">
    <property type="entry name" value="Ephrin_rec_like"/>
    <property type="match status" value="2"/>
</dbReference>
<evidence type="ECO:0000256" key="2">
    <source>
        <dbReference type="ARBA" id="ARBA00022737"/>
    </source>
</evidence>
<protein>
    <submittedName>
        <fullName evidence="6">SVEP1-like protein</fullName>
    </submittedName>
</protein>
<keyword evidence="7" id="KW-1185">Reference proteome</keyword>
<accession>A0ABY7DDB7</accession>
<feature type="domain" description="EGF-like" evidence="5">
    <location>
        <begin position="510"/>
        <end position="545"/>
    </location>
</feature>
<dbReference type="EMBL" id="CP111013">
    <property type="protein sequence ID" value="WAQ95289.1"/>
    <property type="molecule type" value="Genomic_DNA"/>
</dbReference>
<feature type="disulfide bond" evidence="4">
    <location>
        <begin position="457"/>
        <end position="466"/>
    </location>
</feature>
<evidence type="ECO:0000256" key="4">
    <source>
        <dbReference type="PROSITE-ProRule" id="PRU00076"/>
    </source>
</evidence>
<feature type="domain" description="EGF-like" evidence="5">
    <location>
        <begin position="431"/>
        <end position="467"/>
    </location>
</feature>
<evidence type="ECO:0000259" key="5">
    <source>
        <dbReference type="PROSITE" id="PS50026"/>
    </source>
</evidence>
<evidence type="ECO:0000256" key="3">
    <source>
        <dbReference type="ARBA" id="ARBA00023157"/>
    </source>
</evidence>
<comment type="caution">
    <text evidence="4">Lacks conserved residue(s) required for the propagation of feature annotation.</text>
</comment>
<feature type="disulfide bond" evidence="4">
    <location>
        <begin position="478"/>
        <end position="495"/>
    </location>
</feature>
<dbReference type="InterPro" id="IPR011641">
    <property type="entry name" value="Tyr-kin_ephrin_A/B_rcpt-like"/>
</dbReference>
<keyword evidence="1 4" id="KW-0245">EGF-like domain</keyword>
<organism evidence="6 7">
    <name type="scientific">Mya arenaria</name>
    <name type="common">Soft-shell clam</name>
    <dbReference type="NCBI Taxonomy" id="6604"/>
    <lineage>
        <taxon>Eukaryota</taxon>
        <taxon>Metazoa</taxon>
        <taxon>Spiralia</taxon>
        <taxon>Lophotrochozoa</taxon>
        <taxon>Mollusca</taxon>
        <taxon>Bivalvia</taxon>
        <taxon>Autobranchia</taxon>
        <taxon>Heteroconchia</taxon>
        <taxon>Euheterodonta</taxon>
        <taxon>Imparidentia</taxon>
        <taxon>Neoheterodontei</taxon>
        <taxon>Myida</taxon>
        <taxon>Myoidea</taxon>
        <taxon>Myidae</taxon>
        <taxon>Mya</taxon>
    </lineage>
</organism>
<keyword evidence="2" id="KW-0677">Repeat</keyword>
<dbReference type="PROSITE" id="PS01187">
    <property type="entry name" value="EGF_CA"/>
    <property type="match status" value="1"/>
</dbReference>
<keyword evidence="3 4" id="KW-1015">Disulfide bond</keyword>
<dbReference type="PROSITE" id="PS51257">
    <property type="entry name" value="PROKAR_LIPOPROTEIN"/>
    <property type="match status" value="1"/>
</dbReference>
<dbReference type="InterPro" id="IPR000152">
    <property type="entry name" value="EGF-type_Asp/Asn_hydroxyl_site"/>
</dbReference>
<dbReference type="PANTHER" id="PTHR12916:SF9">
    <property type="entry name" value="NEUROGENIC LOCUS NOTCH HOMOLOG PROTEIN 1-RELATED"/>
    <property type="match status" value="1"/>
</dbReference>
<dbReference type="Proteomes" id="UP001164746">
    <property type="component" value="Chromosome 2"/>
</dbReference>
<dbReference type="SUPFAM" id="SSF57196">
    <property type="entry name" value="EGF/Laminin"/>
    <property type="match status" value="2"/>
</dbReference>
<feature type="disulfide bond" evidence="4">
    <location>
        <begin position="497"/>
        <end position="506"/>
    </location>
</feature>
<dbReference type="InterPro" id="IPR018097">
    <property type="entry name" value="EGF_Ca-bd_CS"/>
</dbReference>
<dbReference type="Gene3D" id="2.10.50.10">
    <property type="entry name" value="Tumor Necrosis Factor Receptor, subunit A, domain 2"/>
    <property type="match status" value="1"/>
</dbReference>
<dbReference type="PANTHER" id="PTHR12916">
    <property type="entry name" value="CYTOCHROME C OXIDASE POLYPEPTIDE VIC-2"/>
    <property type="match status" value="1"/>
</dbReference>
<dbReference type="CDD" id="cd00054">
    <property type="entry name" value="EGF_CA"/>
    <property type="match status" value="1"/>
</dbReference>
<dbReference type="Gene3D" id="2.10.25.10">
    <property type="entry name" value="Laminin"/>
    <property type="match status" value="1"/>
</dbReference>
<feature type="domain" description="EGF-like" evidence="5">
    <location>
        <begin position="469"/>
        <end position="507"/>
    </location>
</feature>